<evidence type="ECO:0000313" key="1">
    <source>
        <dbReference type="EMBL" id="PVU74275.1"/>
    </source>
</evidence>
<reference evidence="1 2" key="1">
    <citation type="journal article" date="2015" name="Appl. Environ. Microbiol.">
        <title>Nanoarchaeota, Their Sulfolobales Host, and Nanoarchaeota Virus Distribution across Yellowstone National Park Hot Springs.</title>
        <authorList>
            <person name="Munson-McGee J.H."/>
            <person name="Field E.K."/>
            <person name="Bateson M."/>
            <person name="Rooney C."/>
            <person name="Stepanauskas R."/>
            <person name="Young M.J."/>
        </authorList>
    </citation>
    <scope>NUCLEOTIDE SEQUENCE [LARGE SCALE GENOMIC DNA]</scope>
    <source>
        <strain evidence="1">SCGC AC-742_N10</strain>
    </source>
</reference>
<gene>
    <name evidence="1" type="ORF">DDW13_08015</name>
</gene>
<organism evidence="1 2">
    <name type="scientific">Acidianus hospitalis</name>
    <dbReference type="NCBI Taxonomy" id="563177"/>
    <lineage>
        <taxon>Archaea</taxon>
        <taxon>Thermoproteota</taxon>
        <taxon>Thermoprotei</taxon>
        <taxon>Sulfolobales</taxon>
        <taxon>Sulfolobaceae</taxon>
        <taxon>Acidianus</taxon>
    </lineage>
</organism>
<dbReference type="GO" id="GO:0004527">
    <property type="term" value="F:exonuclease activity"/>
    <property type="evidence" value="ECO:0007669"/>
    <property type="project" value="UniProtKB-KW"/>
</dbReference>
<accession>A0A2T9X2K5</accession>
<protein>
    <submittedName>
        <fullName evidence="1">Single-stranded DNA exonuclease</fullName>
    </submittedName>
</protein>
<dbReference type="Proteomes" id="UP000245638">
    <property type="component" value="Unassembled WGS sequence"/>
</dbReference>
<keyword evidence="1" id="KW-0378">Hydrolase</keyword>
<keyword evidence="1" id="KW-0269">Exonuclease</keyword>
<comment type="caution">
    <text evidence="1">The sequence shown here is derived from an EMBL/GenBank/DDBJ whole genome shotgun (WGS) entry which is preliminary data.</text>
</comment>
<proteinExistence type="predicted"/>
<dbReference type="EMBL" id="QEFD01000230">
    <property type="protein sequence ID" value="PVU74275.1"/>
    <property type="molecule type" value="Genomic_DNA"/>
</dbReference>
<evidence type="ECO:0000313" key="2">
    <source>
        <dbReference type="Proteomes" id="UP000245638"/>
    </source>
</evidence>
<name>A0A2T9X2K5_9CREN</name>
<keyword evidence="1" id="KW-0540">Nuclease</keyword>
<sequence length="341" mass="38770">MENFIKEPTPEEAKKLIESINKEESICIKIPYNVDAILAASLIIKYMENPSALSFSSSNCQLEFYQRERGKFVRFKNTEVFIGNSSFSSLVPITTEDILPILTGISSSVVLERRNFSDWELSIMKNAENLGITIEKNLKIPSYHDAPIFLSLVESFDPYIPTVTGSRENAIALINEIGIDELSKLTELNEGALNTLIFKIVSLIMKINPKVTRDDIITDRVFYLNYDSLELAFSFIYFLDTIGSKILVDFALNQSIARILINKFREIIGKGFSIGQVTEDKKFFIVESNLKSPTLLQLILLQAQKVRRDKPIVIKNDNKLLTSRYFINTEEEGLIEVEGRD</sequence>
<dbReference type="AlphaFoldDB" id="A0A2T9X2K5"/>